<dbReference type="InterPro" id="IPR036365">
    <property type="entry name" value="PGBD-like_sf"/>
</dbReference>
<sequence>MAGTPCTNWPIVIPAQACETRQAPRPDRCGACASGAAKNEGKMVKRLLKVSLILLLTTPAMAEEVWLQIEAKRSQAEAIEAAQGYDAQIDGVAAYDLENSSWNAIVVGPVERAMAPALRRQLVAAGLIPKDAYAVDGANFGQQLWPVAGRGPSNAPSLGAASAGDPPPALGPAPGTVDETPAAARAGEARLDAETRVALQAALAWAGHYRGTLDGAFGEGTRSAMADWQQDSGLEPTGILTTRQRDQLLGAYKAVFDGLGMEMVEDDTAGVMLELPLGVLSAPRIAPPFVIYEPRENASPAATVLLISEAGGSSELRSLYAAMQTLEIVPETGPRSLEERNFVLTGENDEIVSHTEVRAQNGALKGFTLVWPAGDEDRRTRVLAQMQQSFATLPRKVLPPVTEAPGEPVDLLAGLEVRRPIFTRSGVYVGAQGEVLTALEQLDRCGHISLGSGVKVTVSHSDPDRGLALLLPETSQVPMATAKLAQAPLRPEQTAILAGYAFGGQLPAPTLTTGRLASLTGLAGSEQHERYALDARPGDAGGPVFAPSGALVATLQPRDDLPRRLPDQVNHATGIANIVGFLEASGISPERSRSDSALTITQLDRLAGQVTVLISCWE</sequence>
<feature type="domain" description="Peptidoglycan binding-like" evidence="2">
    <location>
        <begin position="195"/>
        <end position="248"/>
    </location>
</feature>
<evidence type="ECO:0000259" key="2">
    <source>
        <dbReference type="Pfam" id="PF01471"/>
    </source>
</evidence>
<dbReference type="AlphaFoldDB" id="A0A547Q2J3"/>
<reference evidence="3 4" key="1">
    <citation type="submission" date="2019-06" db="EMBL/GenBank/DDBJ databases">
        <title>Paenimaribius caenipelagi gen. nov., sp. nov., isolated from a tidal flat.</title>
        <authorList>
            <person name="Yoon J.-H."/>
        </authorList>
    </citation>
    <scope>NUCLEOTIDE SEQUENCE [LARGE SCALE GENOMIC DNA]</scope>
    <source>
        <strain evidence="3 4">JBTF-M29</strain>
    </source>
</reference>
<comment type="caution">
    <text evidence="3">The sequence shown here is derived from an EMBL/GenBank/DDBJ whole genome shotgun (WGS) entry which is preliminary data.</text>
</comment>
<keyword evidence="4" id="KW-1185">Reference proteome</keyword>
<dbReference type="InterPro" id="IPR036366">
    <property type="entry name" value="PGBDSf"/>
</dbReference>
<evidence type="ECO:0000256" key="1">
    <source>
        <dbReference type="SAM" id="MobiDB-lite"/>
    </source>
</evidence>
<dbReference type="Gene3D" id="2.40.10.120">
    <property type="match status" value="1"/>
</dbReference>
<dbReference type="OrthoDB" id="6810892at2"/>
<dbReference type="Gene3D" id="1.10.101.10">
    <property type="entry name" value="PGBD-like superfamily/PGBD"/>
    <property type="match status" value="1"/>
</dbReference>
<dbReference type="InterPro" id="IPR009003">
    <property type="entry name" value="Peptidase_S1_PA"/>
</dbReference>
<dbReference type="SUPFAM" id="SSF47090">
    <property type="entry name" value="PGBD-like"/>
    <property type="match status" value="1"/>
</dbReference>
<dbReference type="InterPro" id="IPR002477">
    <property type="entry name" value="Peptidoglycan-bd-like"/>
</dbReference>
<proteinExistence type="predicted"/>
<name>A0A547Q2J3_9RHOB</name>
<evidence type="ECO:0000313" key="3">
    <source>
        <dbReference type="EMBL" id="TRD20606.1"/>
    </source>
</evidence>
<feature type="region of interest" description="Disordered" evidence="1">
    <location>
        <begin position="151"/>
        <end position="179"/>
    </location>
</feature>
<dbReference type="EMBL" id="VFSV01000014">
    <property type="protein sequence ID" value="TRD20606.1"/>
    <property type="molecule type" value="Genomic_DNA"/>
</dbReference>
<dbReference type="Proteomes" id="UP000318590">
    <property type="component" value="Unassembled WGS sequence"/>
</dbReference>
<protein>
    <submittedName>
        <fullName evidence="3">Peptidoglycan-binding protein</fullName>
    </submittedName>
</protein>
<accession>A0A547Q2J3</accession>
<feature type="compositionally biased region" description="Low complexity" evidence="1">
    <location>
        <begin position="155"/>
        <end position="164"/>
    </location>
</feature>
<gene>
    <name evidence="3" type="ORF">FEV53_09920</name>
</gene>
<dbReference type="SUPFAM" id="SSF50494">
    <property type="entry name" value="Trypsin-like serine proteases"/>
    <property type="match status" value="1"/>
</dbReference>
<dbReference type="Pfam" id="PF01471">
    <property type="entry name" value="PG_binding_1"/>
    <property type="match status" value="1"/>
</dbReference>
<organism evidence="3 4">
    <name type="scientific">Palleronia caenipelagi</name>
    <dbReference type="NCBI Taxonomy" id="2489174"/>
    <lineage>
        <taxon>Bacteria</taxon>
        <taxon>Pseudomonadati</taxon>
        <taxon>Pseudomonadota</taxon>
        <taxon>Alphaproteobacteria</taxon>
        <taxon>Rhodobacterales</taxon>
        <taxon>Roseobacteraceae</taxon>
        <taxon>Palleronia</taxon>
    </lineage>
</organism>
<evidence type="ECO:0000313" key="4">
    <source>
        <dbReference type="Proteomes" id="UP000318590"/>
    </source>
</evidence>
<dbReference type="Pfam" id="PF13365">
    <property type="entry name" value="Trypsin_2"/>
    <property type="match status" value="1"/>
</dbReference>